<organism evidence="2 3">
    <name type="scientific">Brumimicrobium salinarum</name>
    <dbReference type="NCBI Taxonomy" id="2058658"/>
    <lineage>
        <taxon>Bacteria</taxon>
        <taxon>Pseudomonadati</taxon>
        <taxon>Bacteroidota</taxon>
        <taxon>Flavobacteriia</taxon>
        <taxon>Flavobacteriales</taxon>
        <taxon>Crocinitomicaceae</taxon>
        <taxon>Brumimicrobium</taxon>
    </lineage>
</organism>
<dbReference type="Proteomes" id="UP000236654">
    <property type="component" value="Unassembled WGS sequence"/>
</dbReference>
<proteinExistence type="predicted"/>
<dbReference type="InterPro" id="IPR025364">
    <property type="entry name" value="DUF4268"/>
</dbReference>
<accession>A0A2I0R1L6</accession>
<dbReference type="OrthoDB" id="1467516at2"/>
<dbReference type="RefSeq" id="WP_101334644.1">
    <property type="nucleotide sequence ID" value="NZ_PJNI01000009.1"/>
</dbReference>
<evidence type="ECO:0000313" key="2">
    <source>
        <dbReference type="EMBL" id="PKR80474.1"/>
    </source>
</evidence>
<dbReference type="Pfam" id="PF14088">
    <property type="entry name" value="DUF4268"/>
    <property type="match status" value="1"/>
</dbReference>
<reference evidence="2 3" key="1">
    <citation type="submission" date="2017-12" db="EMBL/GenBank/DDBJ databases">
        <title>The draft genome sequence of Brumimicrobium saltpan LHR20.</title>
        <authorList>
            <person name="Do Z.-J."/>
            <person name="Luo H.-R."/>
        </authorList>
    </citation>
    <scope>NUCLEOTIDE SEQUENCE [LARGE SCALE GENOMIC DNA]</scope>
    <source>
        <strain evidence="2 3">LHR20</strain>
    </source>
</reference>
<feature type="domain" description="DUF4268" evidence="1">
    <location>
        <begin position="12"/>
        <end position="145"/>
    </location>
</feature>
<evidence type="ECO:0000259" key="1">
    <source>
        <dbReference type="Pfam" id="PF14088"/>
    </source>
</evidence>
<gene>
    <name evidence="2" type="ORF">CW751_08845</name>
</gene>
<comment type="caution">
    <text evidence="2">The sequence shown here is derived from an EMBL/GenBank/DDBJ whole genome shotgun (WGS) entry which is preliminary data.</text>
</comment>
<dbReference type="EMBL" id="PJNI01000009">
    <property type="protein sequence ID" value="PKR80474.1"/>
    <property type="molecule type" value="Genomic_DNA"/>
</dbReference>
<dbReference type="AlphaFoldDB" id="A0A2I0R1L6"/>
<keyword evidence="3" id="KW-1185">Reference proteome</keyword>
<protein>
    <recommendedName>
        <fullName evidence="1">DUF4268 domain-containing protein</fullName>
    </recommendedName>
</protein>
<name>A0A2I0R1L6_9FLAO</name>
<sequence>MLSKEERKLMNQVFWTRFKEQAGIFKGENGNKINWVNYPTRLKPLYIRLTVDKTCARFSIEIQDKDEGIRDIIWEQMIELKKVLETEMGTYGEWEKIQFNLSNQPISRISWIKEDINIYHKEDHQKAYDFLIDTLRRFDRFYNTYGDILIGLVK</sequence>
<evidence type="ECO:0000313" key="3">
    <source>
        <dbReference type="Proteomes" id="UP000236654"/>
    </source>
</evidence>